<dbReference type="GO" id="GO:0006633">
    <property type="term" value="P:fatty acid biosynthetic process"/>
    <property type="evidence" value="ECO:0007669"/>
    <property type="project" value="UniProtKB-UniRule"/>
</dbReference>
<dbReference type="HAMAP" id="MF_00019">
    <property type="entry name" value="PlsX"/>
    <property type="match status" value="1"/>
</dbReference>
<keyword evidence="12" id="KW-1185">Reference proteome</keyword>
<dbReference type="Pfam" id="PF02504">
    <property type="entry name" value="FA_synthesis"/>
    <property type="match status" value="1"/>
</dbReference>
<protein>
    <recommendedName>
        <fullName evidence="8 10">Phosphate acyltransferase</fullName>
        <ecNumber evidence="8 10">2.3.1.274</ecNumber>
    </recommendedName>
    <alternativeName>
        <fullName evidence="10">Acyl-ACP phosphotransacylase</fullName>
    </alternativeName>
    <alternativeName>
        <fullName evidence="10">Acyl-[acyl-carrier-protein]--phosphate acyltransferase</fullName>
    </alternativeName>
    <alternativeName>
        <fullName evidence="10">Phosphate-acyl-ACP acyltransferase</fullName>
    </alternativeName>
</protein>
<name>A0A4R3M874_9BURK</name>
<sequence>MTTSVVRIAIDCMGGDIGLAVTIPAARQFAVKRPDTRFLLVGDPQAIGAKLKELGCASDWCEILPASEVVAMDDSVEVALRRKKDSSMRVAARAVKDGLADACISAGNTGAWMAITRYVLKTLDGIDRPAIATSIPNQTGGATIMLDLGANVDCSAEHLLQFAIMGAALAQTVDRRDRPTIGLLNIGEEVIKGNEVVKHAAELLRASGLNFYGNVEGDDICKGTVDVVVCDGFVGNVVLKSLEGLAKMVASMMRQEFKRDPLSLATGLLATPVLNRFRARVDNRRYNGAALLGLRGIVIKSHGSADVYAFGCALQRAYEAVQNGLLQGTTSAIDQLRQSLRVADVRATQVSDDAPQPAPHPGA</sequence>
<comment type="subunit">
    <text evidence="9 10">Homodimer. Probably interacts with PlsY.</text>
</comment>
<evidence type="ECO:0000256" key="3">
    <source>
        <dbReference type="ARBA" id="ARBA00022516"/>
    </source>
</evidence>
<dbReference type="EMBL" id="SMAJ01000005">
    <property type="protein sequence ID" value="TCT08499.1"/>
    <property type="molecule type" value="Genomic_DNA"/>
</dbReference>
<dbReference type="GO" id="GO:0005737">
    <property type="term" value="C:cytoplasm"/>
    <property type="evidence" value="ECO:0007669"/>
    <property type="project" value="UniProtKB-SubCell"/>
</dbReference>
<dbReference type="GO" id="GO:0043811">
    <property type="term" value="F:phosphate:acyl-[acyl carrier protein] acyltransferase activity"/>
    <property type="evidence" value="ECO:0007669"/>
    <property type="project" value="UniProtKB-UniRule"/>
</dbReference>
<evidence type="ECO:0000256" key="7">
    <source>
        <dbReference type="ARBA" id="ARBA00023264"/>
    </source>
</evidence>
<evidence type="ECO:0000313" key="12">
    <source>
        <dbReference type="Proteomes" id="UP000295525"/>
    </source>
</evidence>
<proteinExistence type="inferred from homology"/>
<dbReference type="EC" id="2.3.1.274" evidence="8 10"/>
<comment type="function">
    <text evidence="10">Catalyzes the reversible formation of acyl-phosphate (acyl-PO(4)) from acyl-[acyl-carrier-protein] (acyl-ACP). This enzyme utilizes acyl-ACP as fatty acyl donor, but not acyl-CoA.</text>
</comment>
<keyword evidence="4 10" id="KW-0808">Transferase</keyword>
<dbReference type="UniPathway" id="UPA00085"/>
<keyword evidence="3 10" id="KW-0444">Lipid biosynthesis</keyword>
<keyword evidence="11" id="KW-0012">Acyltransferase</keyword>
<keyword evidence="6 10" id="KW-0594">Phospholipid biosynthesis</keyword>
<evidence type="ECO:0000313" key="11">
    <source>
        <dbReference type="EMBL" id="TCT08499.1"/>
    </source>
</evidence>
<evidence type="ECO:0000256" key="4">
    <source>
        <dbReference type="ARBA" id="ARBA00022679"/>
    </source>
</evidence>
<dbReference type="PANTHER" id="PTHR30100:SF1">
    <property type="entry name" value="PHOSPHATE ACYLTRANSFERASE"/>
    <property type="match status" value="1"/>
</dbReference>
<evidence type="ECO:0000256" key="6">
    <source>
        <dbReference type="ARBA" id="ARBA00023209"/>
    </source>
</evidence>
<evidence type="ECO:0000256" key="8">
    <source>
        <dbReference type="ARBA" id="ARBA00024069"/>
    </source>
</evidence>
<keyword evidence="5 10" id="KW-0443">Lipid metabolism</keyword>
<dbReference type="InterPro" id="IPR003664">
    <property type="entry name" value="FA_synthesis"/>
</dbReference>
<dbReference type="PIRSF" id="PIRSF002465">
    <property type="entry name" value="Phsphlp_syn_PlsX"/>
    <property type="match status" value="1"/>
</dbReference>
<dbReference type="AlphaFoldDB" id="A0A4R3M874"/>
<dbReference type="Proteomes" id="UP000295525">
    <property type="component" value="Unassembled WGS sequence"/>
</dbReference>
<evidence type="ECO:0000256" key="10">
    <source>
        <dbReference type="HAMAP-Rule" id="MF_00019"/>
    </source>
</evidence>
<reference evidence="11 12" key="1">
    <citation type="submission" date="2019-03" db="EMBL/GenBank/DDBJ databases">
        <title>Genomic Encyclopedia of Type Strains, Phase IV (KMG-IV): sequencing the most valuable type-strain genomes for metagenomic binning, comparative biology and taxonomic classification.</title>
        <authorList>
            <person name="Goeker M."/>
        </authorList>
    </citation>
    <scope>NUCLEOTIDE SEQUENCE [LARGE SCALE GENOMIC DNA]</scope>
    <source>
        <strain evidence="11 12">DSM 24591</strain>
    </source>
</reference>
<keyword evidence="2 10" id="KW-0963">Cytoplasm</keyword>
<evidence type="ECO:0000256" key="9">
    <source>
        <dbReference type="ARBA" id="ARBA00046608"/>
    </source>
</evidence>
<organism evidence="11 12">
    <name type="scientific">Paralcaligenes ureilyticus</name>
    <dbReference type="NCBI Taxonomy" id="627131"/>
    <lineage>
        <taxon>Bacteria</taxon>
        <taxon>Pseudomonadati</taxon>
        <taxon>Pseudomonadota</taxon>
        <taxon>Betaproteobacteria</taxon>
        <taxon>Burkholderiales</taxon>
        <taxon>Alcaligenaceae</taxon>
        <taxon>Paralcaligenes</taxon>
    </lineage>
</organism>
<comment type="catalytic activity">
    <reaction evidence="1 10">
        <text>a fatty acyl-[ACP] + phosphate = an acyl phosphate + holo-[ACP]</text>
        <dbReference type="Rhea" id="RHEA:42292"/>
        <dbReference type="Rhea" id="RHEA-COMP:9685"/>
        <dbReference type="Rhea" id="RHEA-COMP:14125"/>
        <dbReference type="ChEBI" id="CHEBI:43474"/>
        <dbReference type="ChEBI" id="CHEBI:59918"/>
        <dbReference type="ChEBI" id="CHEBI:64479"/>
        <dbReference type="ChEBI" id="CHEBI:138651"/>
        <dbReference type="EC" id="2.3.1.274"/>
    </reaction>
</comment>
<dbReference type="InterPro" id="IPR012281">
    <property type="entry name" value="Phospholipid_synth_PlsX-like"/>
</dbReference>
<gene>
    <name evidence="10" type="primary">plsX</name>
    <name evidence="11" type="ORF">EDC26_10550</name>
</gene>
<comment type="pathway">
    <text evidence="10">Lipid metabolism; phospholipid metabolism.</text>
</comment>
<dbReference type="SUPFAM" id="SSF53659">
    <property type="entry name" value="Isocitrate/Isopropylmalate dehydrogenase-like"/>
    <property type="match status" value="1"/>
</dbReference>
<evidence type="ECO:0000256" key="1">
    <source>
        <dbReference type="ARBA" id="ARBA00001232"/>
    </source>
</evidence>
<dbReference type="NCBIfam" id="TIGR00182">
    <property type="entry name" value="plsX"/>
    <property type="match status" value="1"/>
</dbReference>
<dbReference type="GO" id="GO:0008654">
    <property type="term" value="P:phospholipid biosynthetic process"/>
    <property type="evidence" value="ECO:0007669"/>
    <property type="project" value="UniProtKB-KW"/>
</dbReference>
<comment type="similarity">
    <text evidence="10">Belongs to the PlsX family.</text>
</comment>
<evidence type="ECO:0000256" key="5">
    <source>
        <dbReference type="ARBA" id="ARBA00023098"/>
    </source>
</evidence>
<dbReference type="Gene3D" id="3.40.718.10">
    <property type="entry name" value="Isopropylmalate Dehydrogenase"/>
    <property type="match status" value="1"/>
</dbReference>
<keyword evidence="7 10" id="KW-1208">Phospholipid metabolism</keyword>
<comment type="caution">
    <text evidence="11">The sequence shown here is derived from an EMBL/GenBank/DDBJ whole genome shotgun (WGS) entry which is preliminary data.</text>
</comment>
<evidence type="ECO:0000256" key="2">
    <source>
        <dbReference type="ARBA" id="ARBA00022490"/>
    </source>
</evidence>
<dbReference type="PANTHER" id="PTHR30100">
    <property type="entry name" value="FATTY ACID/PHOSPHOLIPID SYNTHESIS PROTEIN PLSX"/>
    <property type="match status" value="1"/>
</dbReference>
<accession>A0A4R3M874</accession>
<comment type="subcellular location">
    <subcellularLocation>
        <location evidence="10">Cytoplasm</location>
    </subcellularLocation>
    <text evidence="10">Associated with the membrane possibly through PlsY.</text>
</comment>